<evidence type="ECO:0000256" key="3">
    <source>
        <dbReference type="SAM" id="MobiDB-lite"/>
    </source>
</evidence>
<organism evidence="5 6">
    <name type="scientific">Rosistilla oblonga</name>
    <dbReference type="NCBI Taxonomy" id="2527990"/>
    <lineage>
        <taxon>Bacteria</taxon>
        <taxon>Pseudomonadati</taxon>
        <taxon>Planctomycetota</taxon>
        <taxon>Planctomycetia</taxon>
        <taxon>Pirellulales</taxon>
        <taxon>Pirellulaceae</taxon>
        <taxon>Rosistilla</taxon>
    </lineage>
</organism>
<accession>A0A518IUF6</accession>
<dbReference type="Gene3D" id="3.30.1120.10">
    <property type="match status" value="1"/>
</dbReference>
<evidence type="ECO:0000259" key="4">
    <source>
        <dbReference type="Pfam" id="PF00884"/>
    </source>
</evidence>
<reference evidence="5 6" key="1">
    <citation type="submission" date="2019-02" db="EMBL/GenBank/DDBJ databases">
        <title>Deep-cultivation of Planctomycetes and their phenomic and genomic characterization uncovers novel biology.</title>
        <authorList>
            <person name="Wiegand S."/>
            <person name="Jogler M."/>
            <person name="Boedeker C."/>
            <person name="Pinto D."/>
            <person name="Vollmers J."/>
            <person name="Rivas-Marin E."/>
            <person name="Kohn T."/>
            <person name="Peeters S.H."/>
            <person name="Heuer A."/>
            <person name="Rast P."/>
            <person name="Oberbeckmann S."/>
            <person name="Bunk B."/>
            <person name="Jeske O."/>
            <person name="Meyerdierks A."/>
            <person name="Storesund J.E."/>
            <person name="Kallscheuer N."/>
            <person name="Luecker S."/>
            <person name="Lage O.M."/>
            <person name="Pohl T."/>
            <person name="Merkel B.J."/>
            <person name="Hornburger P."/>
            <person name="Mueller R.-W."/>
            <person name="Bruemmer F."/>
            <person name="Labrenz M."/>
            <person name="Spormann A.M."/>
            <person name="Op den Camp H."/>
            <person name="Overmann J."/>
            <person name="Amann R."/>
            <person name="Jetten M.S.M."/>
            <person name="Mascher T."/>
            <person name="Medema M.H."/>
            <person name="Devos D.P."/>
            <person name="Kaster A.-K."/>
            <person name="Ovreas L."/>
            <person name="Rohde M."/>
            <person name="Galperin M.Y."/>
            <person name="Jogler C."/>
        </authorList>
    </citation>
    <scope>NUCLEOTIDE SEQUENCE [LARGE SCALE GENOMIC DNA]</scope>
    <source>
        <strain evidence="5 6">Mal33</strain>
    </source>
</reference>
<keyword evidence="2 5" id="KW-0378">Hydrolase</keyword>
<proteinExistence type="inferred from homology"/>
<feature type="domain" description="Sulfatase N-terminal" evidence="4">
    <location>
        <begin position="54"/>
        <end position="372"/>
    </location>
</feature>
<dbReference type="RefSeq" id="WP_145285491.1">
    <property type="nucleotide sequence ID" value="NZ_CP036318.1"/>
</dbReference>
<dbReference type="EC" id="3.1.6.1" evidence="5"/>
<feature type="region of interest" description="Disordered" evidence="3">
    <location>
        <begin position="486"/>
        <end position="509"/>
    </location>
</feature>
<dbReference type="Pfam" id="PF14707">
    <property type="entry name" value="Sulfatase_C"/>
    <property type="match status" value="1"/>
</dbReference>
<dbReference type="Pfam" id="PF00884">
    <property type="entry name" value="Sulfatase"/>
    <property type="match status" value="1"/>
</dbReference>
<dbReference type="GO" id="GO:0004065">
    <property type="term" value="F:arylsulfatase activity"/>
    <property type="evidence" value="ECO:0007669"/>
    <property type="project" value="UniProtKB-EC"/>
</dbReference>
<dbReference type="Proteomes" id="UP000316770">
    <property type="component" value="Chromosome"/>
</dbReference>
<keyword evidence="6" id="KW-1185">Reference proteome</keyword>
<evidence type="ECO:0000256" key="2">
    <source>
        <dbReference type="ARBA" id="ARBA00022801"/>
    </source>
</evidence>
<name>A0A518IUF6_9BACT</name>
<sequence>MLSSHPPIQSSGIHRRPWAIRTWTPAIATPLSLLICLLVGGSASQRAAAAERLPNVVVIFIDDMGYEDIGPFGAEGIETPNLDAMAQQGRRFTDFVVSSAVCSASRAALMTGCYNRRLGISGAFGPGSKAGLNPDEMTIAELCKQKDYATAIYGKWHLGHLKPFLPLQHGFDEYFGLPYSNDMWPYHPNVLHLPMEQRVKRWPHLPLIEGNETINPQVSGEDQEQLTTQYTERAVSFIERNKDKPFFLYVPHSMVHVPLYVSEKFKGKSKRGLFGDVVMEVDWSVGQINAALKKNGIEDDTLVIFTSDNGPWLSYGDHAGVTSLREGKGTMFEGGYRVPTVMKWPGKIPAGTTCDQLASTIDILPTVANLIGAELPKHKIDGKDIGPLMFDKEGEAKSPHEAFYCYYSGGELHAVRNDRWKLHFPHRYRTLAGKPGGTDGLPTNYQHTTIGLELFDLDNDVNETTNVIDQHPEVVAMLKQHAEAARNDLGDKLTKRPPTGARPPGRVDK</sequence>
<dbReference type="EMBL" id="CP036318">
    <property type="protein sequence ID" value="QDV56725.1"/>
    <property type="molecule type" value="Genomic_DNA"/>
</dbReference>
<dbReference type="InterPro" id="IPR050738">
    <property type="entry name" value="Sulfatase"/>
</dbReference>
<dbReference type="PANTHER" id="PTHR42693:SF53">
    <property type="entry name" value="ENDO-4-O-SULFATASE"/>
    <property type="match status" value="1"/>
</dbReference>
<gene>
    <name evidence="5" type="primary">atsA_22</name>
    <name evidence="5" type="ORF">Mal33_27230</name>
</gene>
<evidence type="ECO:0000313" key="5">
    <source>
        <dbReference type="EMBL" id="QDV56725.1"/>
    </source>
</evidence>
<comment type="similarity">
    <text evidence="1">Belongs to the sulfatase family.</text>
</comment>
<dbReference type="Gene3D" id="3.40.720.10">
    <property type="entry name" value="Alkaline Phosphatase, subunit A"/>
    <property type="match status" value="1"/>
</dbReference>
<dbReference type="CDD" id="cd16026">
    <property type="entry name" value="GALNS_like"/>
    <property type="match status" value="1"/>
</dbReference>
<dbReference type="AlphaFoldDB" id="A0A518IUF6"/>
<protein>
    <submittedName>
        <fullName evidence="5">Arylsulfatase</fullName>
        <ecNumber evidence="5">3.1.6.1</ecNumber>
    </submittedName>
</protein>
<dbReference type="InterPro" id="IPR017850">
    <property type="entry name" value="Alkaline_phosphatase_core_sf"/>
</dbReference>
<dbReference type="InterPro" id="IPR000917">
    <property type="entry name" value="Sulfatase_N"/>
</dbReference>
<dbReference type="PANTHER" id="PTHR42693">
    <property type="entry name" value="ARYLSULFATASE FAMILY MEMBER"/>
    <property type="match status" value="1"/>
</dbReference>
<dbReference type="SUPFAM" id="SSF53649">
    <property type="entry name" value="Alkaline phosphatase-like"/>
    <property type="match status" value="1"/>
</dbReference>
<evidence type="ECO:0000313" key="6">
    <source>
        <dbReference type="Proteomes" id="UP000316770"/>
    </source>
</evidence>
<evidence type="ECO:0000256" key="1">
    <source>
        <dbReference type="ARBA" id="ARBA00008779"/>
    </source>
</evidence>